<feature type="domain" description="HDOD" evidence="1">
    <location>
        <begin position="3"/>
        <end position="59"/>
    </location>
</feature>
<dbReference type="Proteomes" id="UP001447008">
    <property type="component" value="Unassembled WGS sequence"/>
</dbReference>
<proteinExistence type="predicted"/>
<name>A0ABU9MXN9_9GAMM</name>
<comment type="caution">
    <text evidence="2">The sequence shown here is derived from an EMBL/GenBank/DDBJ whole genome shotgun (WGS) entry which is preliminary data.</text>
</comment>
<dbReference type="InterPro" id="IPR013976">
    <property type="entry name" value="HDOD"/>
</dbReference>
<dbReference type="EMBL" id="JBCGCU010000008">
    <property type="protein sequence ID" value="MEM0515606.1"/>
    <property type="molecule type" value="Genomic_DNA"/>
</dbReference>
<protein>
    <submittedName>
        <fullName evidence="2">HDOD domain-containing protein</fullName>
    </submittedName>
</protein>
<sequence length="131" mass="15326">MNFPDYVQVLGAANDNSEASLTALEDKRYPCNHAMLGFYMANSWHLPSSLCSIVLHHHDLHFLDEPHSEEEKLYYAILKVAENIAHVHKRHRDINHWHCLEPKVFATLEWQQNDYQDRLNTGHNLLLFGTH</sequence>
<accession>A0ABU9MXN9</accession>
<keyword evidence="3" id="KW-1185">Reference proteome</keyword>
<dbReference type="Pfam" id="PF08668">
    <property type="entry name" value="HDOD"/>
    <property type="match status" value="1"/>
</dbReference>
<evidence type="ECO:0000313" key="3">
    <source>
        <dbReference type="Proteomes" id="UP001447008"/>
    </source>
</evidence>
<evidence type="ECO:0000259" key="1">
    <source>
        <dbReference type="Pfam" id="PF08668"/>
    </source>
</evidence>
<gene>
    <name evidence="2" type="ORF">WCN91_09305</name>
</gene>
<evidence type="ECO:0000313" key="2">
    <source>
        <dbReference type="EMBL" id="MEM0515606.1"/>
    </source>
</evidence>
<reference evidence="2 3" key="1">
    <citation type="submission" date="2024-03" db="EMBL/GenBank/DDBJ databases">
        <title>Pseudoalteromonas qingdaonensis sp. nov., isolated from the intestines of marine benthic organisms.</title>
        <authorList>
            <person name="Lin X."/>
            <person name="Fang S."/>
            <person name="Hu X."/>
        </authorList>
    </citation>
    <scope>NUCLEOTIDE SEQUENCE [LARGE SCALE GENOMIC DNA]</scope>
    <source>
        <strain evidence="2 3">YIC-827</strain>
    </source>
</reference>
<dbReference type="SUPFAM" id="SSF109604">
    <property type="entry name" value="HD-domain/PDEase-like"/>
    <property type="match status" value="1"/>
</dbReference>
<organism evidence="2 3">
    <name type="scientific">Pseudoalteromonas qingdaonensis</name>
    <dbReference type="NCBI Taxonomy" id="3131913"/>
    <lineage>
        <taxon>Bacteria</taxon>
        <taxon>Pseudomonadati</taxon>
        <taxon>Pseudomonadota</taxon>
        <taxon>Gammaproteobacteria</taxon>
        <taxon>Alteromonadales</taxon>
        <taxon>Pseudoalteromonadaceae</taxon>
        <taxon>Pseudoalteromonas</taxon>
    </lineage>
</organism>
<dbReference type="Gene3D" id="1.10.3210.10">
    <property type="entry name" value="Hypothetical protein af1432"/>
    <property type="match status" value="1"/>
</dbReference>